<sequence>MSKQITPEGVIRFTWFSVALSFCWPLSDDSSRSRVLGFRILQISAVVNAFLMLVTSIYSFFLNLDNMTALFRCIFQVIYTAQLILQTFICWKKRDSLQRIIREMMKCINEAKQYERKIFDAYIAKCNILYGSYVVILYIAALCFTLGTLFLSSALPLSIEYPFPINYTAVSLVINLHYIILFITCAAHVCMCVFGALLLWFTAARFECLAVEFEATTNISMLIYCIKKQLYLRRYAEEVVGCFRFMVFYFLSLATFFVTGLGIILVIDTPTITRMEFVSHSSFSLMHVYMYAWPADLVQDISENASRSAYDMKWYEQSLEMRKYILNVLVYQKPVTLSVGCLMPELTLRFFCSFMSNALSFCTGLRAMVQDEPE</sequence>
<keyword evidence="3 10" id="KW-0716">Sensory transduction</keyword>
<name>A0A6J3KEL1_9HYME</name>
<accession>A0A6J3KEL1</accession>
<evidence type="ECO:0000313" key="12">
    <source>
        <dbReference type="RefSeq" id="XP_033351290.1"/>
    </source>
</evidence>
<evidence type="ECO:0000256" key="10">
    <source>
        <dbReference type="RuleBase" id="RU351113"/>
    </source>
</evidence>
<dbReference type="GO" id="GO:0007165">
    <property type="term" value="P:signal transduction"/>
    <property type="evidence" value="ECO:0007669"/>
    <property type="project" value="UniProtKB-KW"/>
</dbReference>
<dbReference type="InterPro" id="IPR004117">
    <property type="entry name" value="7tm6_olfct_rcpt"/>
</dbReference>
<keyword evidence="5 10" id="KW-0552">Olfaction</keyword>
<keyword evidence="9 10" id="KW-0807">Transducer</keyword>
<gene>
    <name evidence="12" type="primary">LOC117234314</name>
</gene>
<dbReference type="GO" id="GO:0005886">
    <property type="term" value="C:plasma membrane"/>
    <property type="evidence" value="ECO:0007669"/>
    <property type="project" value="UniProtKB-SubCell"/>
</dbReference>
<dbReference type="GO" id="GO:0005549">
    <property type="term" value="F:odorant binding"/>
    <property type="evidence" value="ECO:0007669"/>
    <property type="project" value="InterPro"/>
</dbReference>
<evidence type="ECO:0000256" key="9">
    <source>
        <dbReference type="ARBA" id="ARBA00023224"/>
    </source>
</evidence>
<dbReference type="Proteomes" id="UP000504631">
    <property type="component" value="Unplaced"/>
</dbReference>
<feature type="transmembrane region" description="Helical" evidence="10">
    <location>
        <begin position="40"/>
        <end position="63"/>
    </location>
</feature>
<dbReference type="AlphaFoldDB" id="A0A6J3KEL1"/>
<protein>
    <recommendedName>
        <fullName evidence="10">Odorant receptor</fullName>
    </recommendedName>
</protein>
<comment type="subcellular location">
    <subcellularLocation>
        <location evidence="1 10">Cell membrane</location>
        <topology evidence="1 10">Multi-pass membrane protein</topology>
    </subcellularLocation>
</comment>
<evidence type="ECO:0000256" key="5">
    <source>
        <dbReference type="ARBA" id="ARBA00022725"/>
    </source>
</evidence>
<dbReference type="KEGG" id="bvk:117234314"/>
<feature type="transmembrane region" description="Helical" evidence="10">
    <location>
        <begin position="246"/>
        <end position="267"/>
    </location>
</feature>
<dbReference type="GeneID" id="117234314"/>
<comment type="similarity">
    <text evidence="10">Belongs to the insect chemoreceptor superfamily. Heteromeric odorant receptor channel (TC 1.A.69) family.</text>
</comment>
<keyword evidence="6 10" id="KW-1133">Transmembrane helix</keyword>
<feature type="transmembrane region" description="Helical" evidence="10">
    <location>
        <begin position="135"/>
        <end position="159"/>
    </location>
</feature>
<evidence type="ECO:0000256" key="2">
    <source>
        <dbReference type="ARBA" id="ARBA00022475"/>
    </source>
</evidence>
<reference evidence="12" key="1">
    <citation type="submission" date="2025-08" db="UniProtKB">
        <authorList>
            <consortium name="RefSeq"/>
        </authorList>
    </citation>
    <scope>IDENTIFICATION</scope>
    <source>
        <tissue evidence="12">Muscle</tissue>
    </source>
</reference>
<comment type="caution">
    <text evidence="10">Lacks conserved residue(s) required for the propagation of feature annotation.</text>
</comment>
<evidence type="ECO:0000256" key="6">
    <source>
        <dbReference type="ARBA" id="ARBA00022989"/>
    </source>
</evidence>
<evidence type="ECO:0000313" key="11">
    <source>
        <dbReference type="Proteomes" id="UP000504631"/>
    </source>
</evidence>
<dbReference type="GO" id="GO:0004984">
    <property type="term" value="F:olfactory receptor activity"/>
    <property type="evidence" value="ECO:0007669"/>
    <property type="project" value="InterPro"/>
</dbReference>
<evidence type="ECO:0000256" key="8">
    <source>
        <dbReference type="ARBA" id="ARBA00023170"/>
    </source>
</evidence>
<keyword evidence="8 10" id="KW-0675">Receptor</keyword>
<evidence type="ECO:0000256" key="4">
    <source>
        <dbReference type="ARBA" id="ARBA00022692"/>
    </source>
</evidence>
<feature type="transmembrane region" description="Helical" evidence="10">
    <location>
        <begin position="179"/>
        <end position="201"/>
    </location>
</feature>
<dbReference type="PANTHER" id="PTHR21137">
    <property type="entry name" value="ODORANT RECEPTOR"/>
    <property type="match status" value="1"/>
</dbReference>
<keyword evidence="2" id="KW-1003">Cell membrane</keyword>
<organism evidence="11 12">
    <name type="scientific">Bombus vosnesenskii</name>
    <dbReference type="NCBI Taxonomy" id="207650"/>
    <lineage>
        <taxon>Eukaryota</taxon>
        <taxon>Metazoa</taxon>
        <taxon>Ecdysozoa</taxon>
        <taxon>Arthropoda</taxon>
        <taxon>Hexapoda</taxon>
        <taxon>Insecta</taxon>
        <taxon>Pterygota</taxon>
        <taxon>Neoptera</taxon>
        <taxon>Endopterygota</taxon>
        <taxon>Hymenoptera</taxon>
        <taxon>Apocrita</taxon>
        <taxon>Aculeata</taxon>
        <taxon>Apoidea</taxon>
        <taxon>Anthophila</taxon>
        <taxon>Apidae</taxon>
        <taxon>Bombus</taxon>
        <taxon>Pyrobombus</taxon>
    </lineage>
</organism>
<dbReference type="RefSeq" id="XP_033351290.1">
    <property type="nucleotide sequence ID" value="XM_033495399.1"/>
</dbReference>
<evidence type="ECO:0000256" key="1">
    <source>
        <dbReference type="ARBA" id="ARBA00004651"/>
    </source>
</evidence>
<dbReference type="PANTHER" id="PTHR21137:SF35">
    <property type="entry name" value="ODORANT RECEPTOR 19A-RELATED"/>
    <property type="match status" value="1"/>
</dbReference>
<evidence type="ECO:0000256" key="7">
    <source>
        <dbReference type="ARBA" id="ARBA00023136"/>
    </source>
</evidence>
<feature type="transmembrane region" description="Helical" evidence="10">
    <location>
        <begin position="69"/>
        <end position="91"/>
    </location>
</feature>
<keyword evidence="11" id="KW-1185">Reference proteome</keyword>
<evidence type="ECO:0000256" key="3">
    <source>
        <dbReference type="ARBA" id="ARBA00022606"/>
    </source>
</evidence>
<proteinExistence type="inferred from homology"/>
<keyword evidence="7 10" id="KW-0472">Membrane</keyword>
<keyword evidence="4 10" id="KW-0812">Transmembrane</keyword>
<dbReference type="Pfam" id="PF02949">
    <property type="entry name" value="7tm_6"/>
    <property type="match status" value="1"/>
</dbReference>